<evidence type="ECO:0000256" key="5">
    <source>
        <dbReference type="SAM" id="MobiDB-lite"/>
    </source>
</evidence>
<evidence type="ECO:0000256" key="6">
    <source>
        <dbReference type="SAM" id="SignalP"/>
    </source>
</evidence>
<comment type="similarity">
    <text evidence="4">Belongs to the calycin superfamily. Triabin family.</text>
</comment>
<feature type="region of interest" description="Disordered" evidence="5">
    <location>
        <begin position="83"/>
        <end position="104"/>
    </location>
</feature>
<comment type="subcellular location">
    <subcellularLocation>
        <location evidence="1">Secreted</location>
    </subcellularLocation>
</comment>
<keyword evidence="2" id="KW-0964">Secreted</keyword>
<feature type="chain" id="PRO_5008586975" description="Lipocalin/cytosolic fatty-acid binding domain-containing protein" evidence="6">
    <location>
        <begin position="27"/>
        <end position="199"/>
    </location>
</feature>
<keyword evidence="3 6" id="KW-0732">Signal</keyword>
<dbReference type="GO" id="GO:0005576">
    <property type="term" value="C:extracellular region"/>
    <property type="evidence" value="ECO:0007669"/>
    <property type="project" value="UniProtKB-SubCell"/>
</dbReference>
<accession>A0A1B6KYJ5</accession>
<dbReference type="SUPFAM" id="SSF50814">
    <property type="entry name" value="Lipocalins"/>
    <property type="match status" value="1"/>
</dbReference>
<protein>
    <recommendedName>
        <fullName evidence="8">Lipocalin/cytosolic fatty-acid binding domain-containing protein</fullName>
    </recommendedName>
</protein>
<dbReference type="InterPro" id="IPR005657">
    <property type="entry name" value="Triabi/Procalin"/>
</dbReference>
<dbReference type="GO" id="GO:0005737">
    <property type="term" value="C:cytoplasm"/>
    <property type="evidence" value="ECO:0007669"/>
    <property type="project" value="TreeGrafter"/>
</dbReference>
<evidence type="ECO:0000256" key="1">
    <source>
        <dbReference type="ARBA" id="ARBA00004613"/>
    </source>
</evidence>
<dbReference type="PANTHER" id="PTHR10612">
    <property type="entry name" value="APOLIPOPROTEIN D"/>
    <property type="match status" value="1"/>
</dbReference>
<feature type="non-terminal residue" evidence="7">
    <location>
        <position position="1"/>
    </location>
</feature>
<dbReference type="PANTHER" id="PTHR10612:SF34">
    <property type="entry name" value="APOLIPOPROTEIN D"/>
    <property type="match status" value="1"/>
</dbReference>
<evidence type="ECO:0000256" key="3">
    <source>
        <dbReference type="ARBA" id="ARBA00022729"/>
    </source>
</evidence>
<organism evidence="7">
    <name type="scientific">Graphocephala atropunctata</name>
    <dbReference type="NCBI Taxonomy" id="36148"/>
    <lineage>
        <taxon>Eukaryota</taxon>
        <taxon>Metazoa</taxon>
        <taxon>Ecdysozoa</taxon>
        <taxon>Arthropoda</taxon>
        <taxon>Hexapoda</taxon>
        <taxon>Insecta</taxon>
        <taxon>Pterygota</taxon>
        <taxon>Neoptera</taxon>
        <taxon>Paraneoptera</taxon>
        <taxon>Hemiptera</taxon>
        <taxon>Auchenorrhyncha</taxon>
        <taxon>Membracoidea</taxon>
        <taxon>Cicadellidae</taxon>
        <taxon>Cicadellinae</taxon>
        <taxon>Cicadellini</taxon>
        <taxon>Graphocephala</taxon>
    </lineage>
</organism>
<dbReference type="Gene3D" id="2.40.128.20">
    <property type="match status" value="1"/>
</dbReference>
<feature type="signal peptide" evidence="6">
    <location>
        <begin position="1"/>
        <end position="26"/>
    </location>
</feature>
<name>A0A1B6KYJ5_9HEMI</name>
<dbReference type="GO" id="GO:0006629">
    <property type="term" value="P:lipid metabolic process"/>
    <property type="evidence" value="ECO:0007669"/>
    <property type="project" value="TreeGrafter"/>
</dbReference>
<dbReference type="Pfam" id="PF03973">
    <property type="entry name" value="Triabin"/>
    <property type="match status" value="1"/>
</dbReference>
<reference evidence="7" key="1">
    <citation type="submission" date="2015-11" db="EMBL/GenBank/DDBJ databases">
        <title>De novo transcriptome assembly of four potential Pierce s Disease insect vectors from Arizona vineyards.</title>
        <authorList>
            <person name="Tassone E.E."/>
        </authorList>
    </citation>
    <scope>NUCLEOTIDE SEQUENCE</scope>
</reference>
<dbReference type="AlphaFoldDB" id="A0A1B6KYJ5"/>
<dbReference type="InterPro" id="IPR012674">
    <property type="entry name" value="Calycin"/>
</dbReference>
<gene>
    <name evidence="7" type="ORF">g.51173</name>
</gene>
<evidence type="ECO:0000256" key="2">
    <source>
        <dbReference type="ARBA" id="ARBA00022525"/>
    </source>
</evidence>
<dbReference type="EMBL" id="GEBQ01023458">
    <property type="protein sequence ID" value="JAT16519.1"/>
    <property type="molecule type" value="Transcribed_RNA"/>
</dbReference>
<evidence type="ECO:0008006" key="8">
    <source>
        <dbReference type="Google" id="ProtNLM"/>
    </source>
</evidence>
<proteinExistence type="inferred from homology"/>
<sequence>PPRSGQSGRMWKTLLVCEVVLVSAHAHHHGHGPCRLLHDIMVDFNLDNYMGVWYPLLGWSNSQEGDVKGKCSKETISHQHGNITITEESISERSGPHTSSHHAWQDHPKEGKITLWMFHAIKVPFWVVDTDYKNWSVVYSCTGDETDYLKTLLVLGRGRDFSKLWKDPEAKKNIRRSLRRSSLLRLKDLTSINQTDCVN</sequence>
<evidence type="ECO:0000313" key="7">
    <source>
        <dbReference type="EMBL" id="JAT16519.1"/>
    </source>
</evidence>
<dbReference type="GO" id="GO:0000302">
    <property type="term" value="P:response to reactive oxygen species"/>
    <property type="evidence" value="ECO:0007669"/>
    <property type="project" value="TreeGrafter"/>
</dbReference>
<dbReference type="GO" id="GO:0030682">
    <property type="term" value="P:symbiont-mediated perturbation of host defenses"/>
    <property type="evidence" value="ECO:0007669"/>
    <property type="project" value="InterPro"/>
</dbReference>
<evidence type="ECO:0000256" key="4">
    <source>
        <dbReference type="ARBA" id="ARBA00034121"/>
    </source>
</evidence>